<sequence length="67" mass="7564">MEETGEGEVVGERKIGDRRKMWEKGSGEEGDYCRETIVHWFNPSEAGGHARPRTSDRDCSQKHGEDG</sequence>
<proteinExistence type="predicted"/>
<dbReference type="AlphaFoldDB" id="A0AAN9NV06"/>
<feature type="region of interest" description="Disordered" evidence="1">
    <location>
        <begin position="43"/>
        <end position="67"/>
    </location>
</feature>
<evidence type="ECO:0000256" key="1">
    <source>
        <dbReference type="SAM" id="MobiDB-lite"/>
    </source>
</evidence>
<evidence type="ECO:0000313" key="2">
    <source>
        <dbReference type="EMBL" id="KAK7379045.1"/>
    </source>
</evidence>
<feature type="region of interest" description="Disordered" evidence="1">
    <location>
        <begin position="1"/>
        <end position="28"/>
    </location>
</feature>
<dbReference type="EMBL" id="JAYMYR010000002">
    <property type="protein sequence ID" value="KAK7379045.1"/>
    <property type="molecule type" value="Genomic_DNA"/>
</dbReference>
<feature type="compositionally biased region" description="Basic and acidic residues" evidence="1">
    <location>
        <begin position="10"/>
        <end position="28"/>
    </location>
</feature>
<gene>
    <name evidence="2" type="ORF">VNO80_04497</name>
</gene>
<protein>
    <submittedName>
        <fullName evidence="2">Uncharacterized protein</fullName>
    </submittedName>
</protein>
<evidence type="ECO:0000313" key="3">
    <source>
        <dbReference type="Proteomes" id="UP001374584"/>
    </source>
</evidence>
<dbReference type="Proteomes" id="UP001374584">
    <property type="component" value="Unassembled WGS sequence"/>
</dbReference>
<name>A0AAN9NV06_PHACN</name>
<keyword evidence="3" id="KW-1185">Reference proteome</keyword>
<accession>A0AAN9NV06</accession>
<organism evidence="2 3">
    <name type="scientific">Phaseolus coccineus</name>
    <name type="common">Scarlet runner bean</name>
    <name type="synonym">Phaseolus multiflorus</name>
    <dbReference type="NCBI Taxonomy" id="3886"/>
    <lineage>
        <taxon>Eukaryota</taxon>
        <taxon>Viridiplantae</taxon>
        <taxon>Streptophyta</taxon>
        <taxon>Embryophyta</taxon>
        <taxon>Tracheophyta</taxon>
        <taxon>Spermatophyta</taxon>
        <taxon>Magnoliopsida</taxon>
        <taxon>eudicotyledons</taxon>
        <taxon>Gunneridae</taxon>
        <taxon>Pentapetalae</taxon>
        <taxon>rosids</taxon>
        <taxon>fabids</taxon>
        <taxon>Fabales</taxon>
        <taxon>Fabaceae</taxon>
        <taxon>Papilionoideae</taxon>
        <taxon>50 kb inversion clade</taxon>
        <taxon>NPAAA clade</taxon>
        <taxon>indigoferoid/millettioid clade</taxon>
        <taxon>Phaseoleae</taxon>
        <taxon>Phaseolus</taxon>
    </lineage>
</organism>
<feature type="compositionally biased region" description="Basic and acidic residues" evidence="1">
    <location>
        <begin position="53"/>
        <end position="67"/>
    </location>
</feature>
<reference evidence="2 3" key="1">
    <citation type="submission" date="2024-01" db="EMBL/GenBank/DDBJ databases">
        <title>The genomes of 5 underutilized Papilionoideae crops provide insights into root nodulation and disease resistanc.</title>
        <authorList>
            <person name="Jiang F."/>
        </authorList>
    </citation>
    <scope>NUCLEOTIDE SEQUENCE [LARGE SCALE GENOMIC DNA]</scope>
    <source>
        <strain evidence="2">JINMINGXINNONG_FW02</strain>
        <tissue evidence="2">Leaves</tissue>
    </source>
</reference>
<comment type="caution">
    <text evidence="2">The sequence shown here is derived from an EMBL/GenBank/DDBJ whole genome shotgun (WGS) entry which is preliminary data.</text>
</comment>